<accession>A0ABR1TGT3</accession>
<dbReference type="InterPro" id="IPR050268">
    <property type="entry name" value="NADH-dep_flavin_reductase"/>
</dbReference>
<dbReference type="Pfam" id="PF01613">
    <property type="entry name" value="Flavin_Reduct"/>
    <property type="match status" value="1"/>
</dbReference>
<feature type="region of interest" description="Disordered" evidence="2">
    <location>
        <begin position="15"/>
        <end position="52"/>
    </location>
</feature>
<name>A0ABR1TGT3_9PEZI</name>
<dbReference type="EMBL" id="JAQQWM010000009">
    <property type="protein sequence ID" value="KAK8045834.1"/>
    <property type="molecule type" value="Genomic_DNA"/>
</dbReference>
<dbReference type="PANTHER" id="PTHR30466">
    <property type="entry name" value="FLAVIN REDUCTASE"/>
    <property type="match status" value="1"/>
</dbReference>
<feature type="domain" description="Flavin reductase like" evidence="3">
    <location>
        <begin position="1"/>
        <end position="238"/>
    </location>
</feature>
<evidence type="ECO:0000256" key="1">
    <source>
        <dbReference type="ARBA" id="ARBA00023002"/>
    </source>
</evidence>
<dbReference type="InterPro" id="IPR012349">
    <property type="entry name" value="Split_barrel_FMN-bd"/>
</dbReference>
<dbReference type="Proteomes" id="UP001446871">
    <property type="component" value="Unassembled WGS sequence"/>
</dbReference>
<evidence type="ECO:0000259" key="3">
    <source>
        <dbReference type="SMART" id="SM00903"/>
    </source>
</evidence>
<keyword evidence="5" id="KW-1185">Reference proteome</keyword>
<dbReference type="SUPFAM" id="SSF50475">
    <property type="entry name" value="FMN-binding split barrel"/>
    <property type="match status" value="1"/>
</dbReference>
<gene>
    <name evidence="4" type="ORF">PG996_013898</name>
</gene>
<dbReference type="SMART" id="SM00903">
    <property type="entry name" value="Flavin_Reduct"/>
    <property type="match status" value="1"/>
</dbReference>
<evidence type="ECO:0000313" key="5">
    <source>
        <dbReference type="Proteomes" id="UP001446871"/>
    </source>
</evidence>
<evidence type="ECO:0000313" key="4">
    <source>
        <dbReference type="EMBL" id="KAK8045834.1"/>
    </source>
</evidence>
<comment type="caution">
    <text evidence="4">The sequence shown here is derived from an EMBL/GenBank/DDBJ whole genome shotgun (WGS) entry which is preliminary data.</text>
</comment>
<dbReference type="PANTHER" id="PTHR30466:SF1">
    <property type="entry name" value="FMN REDUCTASE (NADH) RUTF"/>
    <property type="match status" value="1"/>
</dbReference>
<reference evidence="4 5" key="1">
    <citation type="submission" date="2023-01" db="EMBL/GenBank/DDBJ databases">
        <title>Analysis of 21 Apiospora genomes using comparative genomics revels a genus with tremendous synthesis potential of carbohydrate active enzymes and secondary metabolites.</title>
        <authorList>
            <person name="Sorensen T."/>
        </authorList>
    </citation>
    <scope>NUCLEOTIDE SEQUENCE [LARGE SCALE GENOMIC DNA]</scope>
    <source>
        <strain evidence="4 5">CBS 83171</strain>
    </source>
</reference>
<sequence length="268" mass="28757">MQLVPRPVVVVTSIHYPPIPGSSPPQETEPHNGQDGAGSLRGSGSVTSPTLRGMTVSSFSSVTLDPRPTVTFNITKPSRTYDAIANSRRFNIHVLRNEKSGARVAHHFTQGNAPPMPGTSPDLFHPEKMFELGVRLSHGSRHEGENSWQKMLAEAVDSADSTPSSLNNPKGTATGVPCLQGGAVLYVLRCVVAPKPRGADGGGLIDVGGSAIVVGEIEDFIHRGEDDTPVVGPTTWHETMSLMYAKQEYRKMGKKLRNDEPQATKESS</sequence>
<proteinExistence type="predicted"/>
<organism evidence="4 5">
    <name type="scientific">Apiospora saccharicola</name>
    <dbReference type="NCBI Taxonomy" id="335842"/>
    <lineage>
        <taxon>Eukaryota</taxon>
        <taxon>Fungi</taxon>
        <taxon>Dikarya</taxon>
        <taxon>Ascomycota</taxon>
        <taxon>Pezizomycotina</taxon>
        <taxon>Sordariomycetes</taxon>
        <taxon>Xylariomycetidae</taxon>
        <taxon>Amphisphaeriales</taxon>
        <taxon>Apiosporaceae</taxon>
        <taxon>Apiospora</taxon>
    </lineage>
</organism>
<feature type="compositionally biased region" description="Polar residues" evidence="2">
    <location>
        <begin position="42"/>
        <end position="52"/>
    </location>
</feature>
<protein>
    <submittedName>
        <fullName evidence="4">Oxidoreductase</fullName>
    </submittedName>
</protein>
<evidence type="ECO:0000256" key="2">
    <source>
        <dbReference type="SAM" id="MobiDB-lite"/>
    </source>
</evidence>
<keyword evidence="1" id="KW-0560">Oxidoreductase</keyword>
<dbReference type="InterPro" id="IPR002563">
    <property type="entry name" value="Flavin_Rdtase-like_dom"/>
</dbReference>
<dbReference type="Gene3D" id="2.30.110.10">
    <property type="entry name" value="Electron Transport, Fmn-binding Protein, Chain A"/>
    <property type="match status" value="1"/>
</dbReference>